<evidence type="ECO:0000313" key="1">
    <source>
        <dbReference type="EMBL" id="KAJ9659587.1"/>
    </source>
</evidence>
<dbReference type="EMBL" id="JAPDRQ010000038">
    <property type="protein sequence ID" value="KAJ9659587.1"/>
    <property type="molecule type" value="Genomic_DNA"/>
</dbReference>
<comment type="caution">
    <text evidence="1">The sequence shown here is derived from an EMBL/GenBank/DDBJ whole genome shotgun (WGS) entry which is preliminary data.</text>
</comment>
<gene>
    <name evidence="1" type="ORF">H2198_003000</name>
</gene>
<keyword evidence="2" id="KW-1185">Reference proteome</keyword>
<protein>
    <submittedName>
        <fullName evidence="1">Uncharacterized protein</fullName>
    </submittedName>
</protein>
<accession>A0ACC3ACW7</accession>
<sequence length="528" mass="58898">MPYSECGFADGVAISGQTHQQRLAFLPRSNLQEHDSMAQFKVIIVGSGLAGNLLGNGLINNDIEVEVYECLARDAKREGYQIRLGASALMGMRACLTKEHIDQVVKKFGRAGGKFASAPILYDKDFNVILNANRFPTYDKSAPISRKILRDILAEPVDQAGKLFYNKSFSRYDVLNPHTPKEKIAVHFDDGTSSECDILIAADGAHSKVNQQVGLNNLKTVTSHQSFLAKVDLPTSRYLQMADELLKSPVAIASDNRVLYFCAYLPDKATPTPASQTSKTNIPHDFDESISSCFFGYAVPTDDVPENLKEAALSEKWDYISGQFRKYWSPKYGEIIDLLRDGDIYQYQGRVSMRPPANWREKAKSNGVVERGHPRVLLVGDAIHAMLPNRYFTKHSVTQPHSGYSSTATNQYDEYRGMGGNQAMRDTSVLLPILVKLAKKCHSTGKGLVLADLNAACKEYEDEMIPRGFGWVRKSGGDTLMIADSNTWTGLAFMYTMGVLMDVAFAFYWLSSFVYSWKWIDEAPEFQS</sequence>
<organism evidence="1 2">
    <name type="scientific">Neophaeococcomyces mojaviensis</name>
    <dbReference type="NCBI Taxonomy" id="3383035"/>
    <lineage>
        <taxon>Eukaryota</taxon>
        <taxon>Fungi</taxon>
        <taxon>Dikarya</taxon>
        <taxon>Ascomycota</taxon>
        <taxon>Pezizomycotina</taxon>
        <taxon>Eurotiomycetes</taxon>
        <taxon>Chaetothyriomycetidae</taxon>
        <taxon>Chaetothyriales</taxon>
        <taxon>Chaetothyriales incertae sedis</taxon>
        <taxon>Neophaeococcomyces</taxon>
    </lineage>
</organism>
<proteinExistence type="predicted"/>
<reference evidence="1" key="1">
    <citation type="submission" date="2022-10" db="EMBL/GenBank/DDBJ databases">
        <title>Culturing micro-colonial fungi from biological soil crusts in the Mojave desert and describing Neophaeococcomyces mojavensis, and introducing the new genera and species Taxawa tesnikishii.</title>
        <authorList>
            <person name="Kurbessoian T."/>
            <person name="Stajich J.E."/>
        </authorList>
    </citation>
    <scope>NUCLEOTIDE SEQUENCE</scope>
    <source>
        <strain evidence="1">JES_112</strain>
    </source>
</reference>
<name>A0ACC3ACW7_9EURO</name>
<evidence type="ECO:0000313" key="2">
    <source>
        <dbReference type="Proteomes" id="UP001172386"/>
    </source>
</evidence>
<dbReference type="Proteomes" id="UP001172386">
    <property type="component" value="Unassembled WGS sequence"/>
</dbReference>